<name>A0A059ALA4_EUCGR</name>
<dbReference type="AlphaFoldDB" id="A0A059ALA4"/>
<dbReference type="EMBL" id="KK198761">
    <property type="protein sequence ID" value="KCW54633.1"/>
    <property type="molecule type" value="Genomic_DNA"/>
</dbReference>
<accession>A0A059ALA4</accession>
<organism evidence="2">
    <name type="scientific">Eucalyptus grandis</name>
    <name type="common">Flooded gum</name>
    <dbReference type="NCBI Taxonomy" id="71139"/>
    <lineage>
        <taxon>Eukaryota</taxon>
        <taxon>Viridiplantae</taxon>
        <taxon>Streptophyta</taxon>
        <taxon>Embryophyta</taxon>
        <taxon>Tracheophyta</taxon>
        <taxon>Spermatophyta</taxon>
        <taxon>Magnoliopsida</taxon>
        <taxon>eudicotyledons</taxon>
        <taxon>Gunneridae</taxon>
        <taxon>Pentapetalae</taxon>
        <taxon>rosids</taxon>
        <taxon>malvids</taxon>
        <taxon>Myrtales</taxon>
        <taxon>Myrtaceae</taxon>
        <taxon>Myrtoideae</taxon>
        <taxon>Eucalypteae</taxon>
        <taxon>Eucalyptus</taxon>
    </lineage>
</organism>
<reference evidence="2" key="1">
    <citation type="submission" date="2013-07" db="EMBL/GenBank/DDBJ databases">
        <title>The genome of Eucalyptus grandis.</title>
        <authorList>
            <person name="Schmutz J."/>
            <person name="Hayes R."/>
            <person name="Myburg A."/>
            <person name="Tuskan G."/>
            <person name="Grattapaglia D."/>
            <person name="Rokhsar D.S."/>
        </authorList>
    </citation>
    <scope>NUCLEOTIDE SEQUENCE</scope>
    <source>
        <tissue evidence="2">Leaf extractions</tissue>
    </source>
</reference>
<evidence type="ECO:0000256" key="1">
    <source>
        <dbReference type="SAM" id="SignalP"/>
    </source>
</evidence>
<sequence>MSLFLRPLSLCLSVSLSLSRSAHARACNAVDCSQPKVINDLRTALTRGHDPLRDWDRVAERCPTAATWW</sequence>
<keyword evidence="1" id="KW-0732">Signal</keyword>
<dbReference type="InParanoid" id="A0A059ALA4"/>
<feature type="signal peptide" evidence="1">
    <location>
        <begin position="1"/>
        <end position="24"/>
    </location>
</feature>
<evidence type="ECO:0000313" key="2">
    <source>
        <dbReference type="EMBL" id="KCW54633.1"/>
    </source>
</evidence>
<feature type="chain" id="PRO_5001572448" description="Secreted protein" evidence="1">
    <location>
        <begin position="25"/>
        <end position="69"/>
    </location>
</feature>
<protein>
    <recommendedName>
        <fullName evidence="3">Secreted protein</fullName>
    </recommendedName>
</protein>
<proteinExistence type="predicted"/>
<dbReference type="Gramene" id="KCW54633">
    <property type="protein sequence ID" value="KCW54633"/>
    <property type="gene ID" value="EUGRSUZ_I00578"/>
</dbReference>
<gene>
    <name evidence="2" type="ORF">EUGRSUZ_I00578</name>
</gene>
<evidence type="ECO:0008006" key="3">
    <source>
        <dbReference type="Google" id="ProtNLM"/>
    </source>
</evidence>